<keyword evidence="1" id="KW-0479">Metal-binding</keyword>
<evidence type="ECO:0000256" key="1">
    <source>
        <dbReference type="PROSITE-ProRule" id="PRU00042"/>
    </source>
</evidence>
<dbReference type="PROSITE" id="PS50157">
    <property type="entry name" value="ZINC_FINGER_C2H2_2"/>
    <property type="match status" value="1"/>
</dbReference>
<evidence type="ECO:0000313" key="4">
    <source>
        <dbReference type="Proteomes" id="UP001378592"/>
    </source>
</evidence>
<name>A0AAN9VUU2_9ORTH</name>
<proteinExistence type="predicted"/>
<organism evidence="3 4">
    <name type="scientific">Gryllus longicercus</name>
    <dbReference type="NCBI Taxonomy" id="2509291"/>
    <lineage>
        <taxon>Eukaryota</taxon>
        <taxon>Metazoa</taxon>
        <taxon>Ecdysozoa</taxon>
        <taxon>Arthropoda</taxon>
        <taxon>Hexapoda</taxon>
        <taxon>Insecta</taxon>
        <taxon>Pterygota</taxon>
        <taxon>Neoptera</taxon>
        <taxon>Polyneoptera</taxon>
        <taxon>Orthoptera</taxon>
        <taxon>Ensifera</taxon>
        <taxon>Gryllidea</taxon>
        <taxon>Grylloidea</taxon>
        <taxon>Gryllidae</taxon>
        <taxon>Gryllinae</taxon>
        <taxon>Gryllus</taxon>
    </lineage>
</organism>
<dbReference type="Proteomes" id="UP001378592">
    <property type="component" value="Unassembled WGS sequence"/>
</dbReference>
<keyword evidence="1" id="KW-0862">Zinc</keyword>
<keyword evidence="1" id="KW-0863">Zinc-finger</keyword>
<keyword evidence="4" id="KW-1185">Reference proteome</keyword>
<gene>
    <name evidence="3" type="ORF">R5R35_006435</name>
</gene>
<comment type="caution">
    <text evidence="3">The sequence shown here is derived from an EMBL/GenBank/DDBJ whole genome shotgun (WGS) entry which is preliminary data.</text>
</comment>
<sequence length="271" mass="31218">MAIGNDNVSHIVLECVQCKQNFTELKDSDLHVKETHHRINARFQCPKCEKYFGNYQIMQLHLRVHDSDVQKSDICPTSEINMSEQLSKSNEVNEKVCSEEIIKTPNLDYRKPNCSQAKKTVGLTKIRLEDCLRCDACSCIYIDESDYKKHMKNFHRTNSNRKPKQKKGCRSCCKQCNCQGNHPSPTVQNERGNNNLFRVNIKDRWTKMVSCRLNNQESKCDESAIKTEIKPDPDTVSGMPSLIDYSDLLSQVEVKIKTEPVDDIEDSGFYE</sequence>
<dbReference type="GO" id="GO:0008270">
    <property type="term" value="F:zinc ion binding"/>
    <property type="evidence" value="ECO:0007669"/>
    <property type="project" value="UniProtKB-KW"/>
</dbReference>
<protein>
    <recommendedName>
        <fullName evidence="2">C2H2-type domain-containing protein</fullName>
    </recommendedName>
</protein>
<dbReference type="SUPFAM" id="SSF57667">
    <property type="entry name" value="beta-beta-alpha zinc fingers"/>
    <property type="match status" value="1"/>
</dbReference>
<dbReference type="PROSITE" id="PS00028">
    <property type="entry name" value="ZINC_FINGER_C2H2_1"/>
    <property type="match status" value="2"/>
</dbReference>
<dbReference type="AlphaFoldDB" id="A0AAN9VUU2"/>
<feature type="domain" description="C2H2-type" evidence="2">
    <location>
        <begin position="43"/>
        <end position="70"/>
    </location>
</feature>
<dbReference type="EMBL" id="JAZDUA010000033">
    <property type="protein sequence ID" value="KAK7871840.1"/>
    <property type="molecule type" value="Genomic_DNA"/>
</dbReference>
<dbReference type="Gene3D" id="3.30.160.60">
    <property type="entry name" value="Classic Zinc Finger"/>
    <property type="match status" value="1"/>
</dbReference>
<dbReference type="InterPro" id="IPR013087">
    <property type="entry name" value="Znf_C2H2_type"/>
</dbReference>
<dbReference type="InterPro" id="IPR036236">
    <property type="entry name" value="Znf_C2H2_sf"/>
</dbReference>
<accession>A0AAN9VUU2</accession>
<evidence type="ECO:0000259" key="2">
    <source>
        <dbReference type="PROSITE" id="PS50157"/>
    </source>
</evidence>
<dbReference type="SMART" id="SM00355">
    <property type="entry name" value="ZnF_C2H2"/>
    <property type="match status" value="3"/>
</dbReference>
<evidence type="ECO:0000313" key="3">
    <source>
        <dbReference type="EMBL" id="KAK7871840.1"/>
    </source>
</evidence>
<reference evidence="3 4" key="1">
    <citation type="submission" date="2024-03" db="EMBL/GenBank/DDBJ databases">
        <title>The genome assembly and annotation of the cricket Gryllus longicercus Weissman &amp; Gray.</title>
        <authorList>
            <person name="Szrajer S."/>
            <person name="Gray D."/>
            <person name="Ylla G."/>
        </authorList>
    </citation>
    <scope>NUCLEOTIDE SEQUENCE [LARGE SCALE GENOMIC DNA]</scope>
    <source>
        <strain evidence="3">DAG 2021-001</strain>
        <tissue evidence="3">Whole body minus gut</tissue>
    </source>
</reference>